<protein>
    <recommendedName>
        <fullName evidence="3">RxLR effector protein</fullName>
    </recommendedName>
</protein>
<dbReference type="Proteomes" id="UP000704712">
    <property type="component" value="Unassembled WGS sequence"/>
</dbReference>
<dbReference type="EMBL" id="JAACNO010002438">
    <property type="protein sequence ID" value="KAF4133172.1"/>
    <property type="molecule type" value="Genomic_DNA"/>
</dbReference>
<name>A0A8S9U0B7_PHYIN</name>
<gene>
    <name evidence="1" type="ORF">GN958_ATG17638</name>
</gene>
<accession>A0A8S9U0B7</accession>
<evidence type="ECO:0000313" key="2">
    <source>
        <dbReference type="Proteomes" id="UP000704712"/>
    </source>
</evidence>
<proteinExistence type="predicted"/>
<sequence length="191" mass="20588">MAALLGICTGATVSTDSTIAAADVPVVGLSTKKPYGVTAKRPTKASAATNTGNEDRGNAANLMQAGTSKLDDLVTSANLETFKFLVNNLQLGDDFVASLRSSQLKNLNTFHSSNRRTRDSEKHISLIAPLTAKYGDDAVAKALVKLERDTNTPPEMATLVQQLRSEQLTYWLQNGISGYDVFKLLNRVLIM</sequence>
<evidence type="ECO:0008006" key="3">
    <source>
        <dbReference type="Google" id="ProtNLM"/>
    </source>
</evidence>
<dbReference type="AlphaFoldDB" id="A0A8S9U0B7"/>
<comment type="caution">
    <text evidence="1">The sequence shown here is derived from an EMBL/GenBank/DDBJ whole genome shotgun (WGS) entry which is preliminary data.</text>
</comment>
<organism evidence="1 2">
    <name type="scientific">Phytophthora infestans</name>
    <name type="common">Potato late blight agent</name>
    <name type="synonym">Botrytis infestans</name>
    <dbReference type="NCBI Taxonomy" id="4787"/>
    <lineage>
        <taxon>Eukaryota</taxon>
        <taxon>Sar</taxon>
        <taxon>Stramenopiles</taxon>
        <taxon>Oomycota</taxon>
        <taxon>Peronosporomycetes</taxon>
        <taxon>Peronosporales</taxon>
        <taxon>Peronosporaceae</taxon>
        <taxon>Phytophthora</taxon>
    </lineage>
</organism>
<evidence type="ECO:0000313" key="1">
    <source>
        <dbReference type="EMBL" id="KAF4133172.1"/>
    </source>
</evidence>
<reference evidence="1" key="1">
    <citation type="submission" date="2020-03" db="EMBL/GenBank/DDBJ databases">
        <title>Hybrid Assembly of Korean Phytophthora infestans isolates.</title>
        <authorList>
            <person name="Prokchorchik M."/>
            <person name="Lee Y."/>
            <person name="Seo J."/>
            <person name="Cho J.-H."/>
            <person name="Park Y.-E."/>
            <person name="Jang D.-C."/>
            <person name="Im J.-S."/>
            <person name="Choi J.-G."/>
            <person name="Park H.-J."/>
            <person name="Lee G.-B."/>
            <person name="Lee Y.-G."/>
            <person name="Hong S.-Y."/>
            <person name="Cho K."/>
            <person name="Sohn K.H."/>
        </authorList>
    </citation>
    <scope>NUCLEOTIDE SEQUENCE</scope>
    <source>
        <strain evidence="1">KR_2_A2</strain>
    </source>
</reference>